<proteinExistence type="predicted"/>
<protein>
    <submittedName>
        <fullName evidence="1">Uncharacterized protein</fullName>
    </submittedName>
</protein>
<organism evidence="1 2">
    <name type="scientific">Faecalibacterium prausnitzii</name>
    <dbReference type="NCBI Taxonomy" id="853"/>
    <lineage>
        <taxon>Bacteria</taxon>
        <taxon>Bacillati</taxon>
        <taxon>Bacillota</taxon>
        <taxon>Clostridia</taxon>
        <taxon>Eubacteriales</taxon>
        <taxon>Oscillospiraceae</taxon>
        <taxon>Faecalibacterium</taxon>
    </lineage>
</organism>
<name>A0A564T6A3_9FIRM</name>
<evidence type="ECO:0000313" key="1">
    <source>
        <dbReference type="EMBL" id="VUX19621.1"/>
    </source>
</evidence>
<reference evidence="1 2" key="1">
    <citation type="submission" date="2019-07" db="EMBL/GenBank/DDBJ databases">
        <authorList>
            <person name="Hibberd C M."/>
            <person name="Gehrig L. J."/>
            <person name="Chang H.-W."/>
            <person name="Venkatesh S."/>
        </authorList>
    </citation>
    <scope>NUCLEOTIDE SEQUENCE [LARGE SCALE GENOMIC DNA]</scope>
    <source>
        <strain evidence="1">Faecalibacterium_prausnitzii_JG_BgPS064</strain>
    </source>
</reference>
<dbReference type="AlphaFoldDB" id="A0A564T6A3"/>
<accession>A0A564T6A3</accession>
<dbReference type="EMBL" id="CABHMY010000155">
    <property type="protein sequence ID" value="VUX19621.1"/>
    <property type="molecule type" value="Genomic_DNA"/>
</dbReference>
<evidence type="ECO:0000313" key="2">
    <source>
        <dbReference type="Proteomes" id="UP000406184"/>
    </source>
</evidence>
<dbReference type="Proteomes" id="UP000406184">
    <property type="component" value="Unassembled WGS sequence"/>
</dbReference>
<gene>
    <name evidence="1" type="ORF">FPPS064S07_01523</name>
</gene>
<keyword evidence="2" id="KW-1185">Reference proteome</keyword>
<sequence length="44" mass="5160">MTLIWKSLLHANFRCGRMYSARAEKQTLSHSCTVPSMPRMCERM</sequence>